<organism evidence="1">
    <name type="scientific">viral metagenome</name>
    <dbReference type="NCBI Taxonomy" id="1070528"/>
    <lineage>
        <taxon>unclassified sequences</taxon>
        <taxon>metagenomes</taxon>
        <taxon>organismal metagenomes</taxon>
    </lineage>
</organism>
<evidence type="ECO:0000313" key="1">
    <source>
        <dbReference type="EMBL" id="QJA49672.1"/>
    </source>
</evidence>
<gene>
    <name evidence="1" type="ORF">TM448A01423_0012</name>
    <name evidence="2" type="ORF">TM448B04554_0001</name>
</gene>
<dbReference type="EMBL" id="MT144148">
    <property type="protein sequence ID" value="QJA49672.1"/>
    <property type="molecule type" value="Genomic_DNA"/>
</dbReference>
<evidence type="ECO:0000313" key="2">
    <source>
        <dbReference type="EMBL" id="QJI03467.1"/>
    </source>
</evidence>
<protein>
    <submittedName>
        <fullName evidence="1">Uncharacterized protein</fullName>
    </submittedName>
</protein>
<name>A0A6H1ZQD4_9ZZZZ</name>
<reference evidence="1" key="1">
    <citation type="submission" date="2020-03" db="EMBL/GenBank/DDBJ databases">
        <title>The deep terrestrial virosphere.</title>
        <authorList>
            <person name="Holmfeldt K."/>
            <person name="Nilsson E."/>
            <person name="Simone D."/>
            <person name="Lopez-Fernandez M."/>
            <person name="Wu X."/>
            <person name="de Brujin I."/>
            <person name="Lundin D."/>
            <person name="Andersson A."/>
            <person name="Bertilsson S."/>
            <person name="Dopson M."/>
        </authorList>
    </citation>
    <scope>NUCLEOTIDE SEQUENCE</scope>
    <source>
        <strain evidence="1">TM448A01423</strain>
        <strain evidence="2">TM448B04554</strain>
    </source>
</reference>
<dbReference type="EMBL" id="MT145091">
    <property type="protein sequence ID" value="QJI03467.1"/>
    <property type="molecule type" value="Genomic_DNA"/>
</dbReference>
<dbReference type="AlphaFoldDB" id="A0A6H1ZQD4"/>
<sequence length="75" mass="8636">MPSKKGDHGLAKQITYTEESIGIGEALGKDKSYERMLVKEWRLWLPGGPKYHLWLDHSKAGYRFLKAPHKPTTKK</sequence>
<accession>A0A6H1ZQD4</accession>
<proteinExistence type="predicted"/>